<keyword evidence="1 6" id="KW-0436">Ligase</keyword>
<name>A3U1P2_PSEBH</name>
<evidence type="ECO:0000256" key="3">
    <source>
        <dbReference type="ARBA" id="ARBA00024227"/>
    </source>
</evidence>
<dbReference type="HOGENOM" id="CLU_051096_3_0_5"/>
<dbReference type="InterPro" id="IPR004143">
    <property type="entry name" value="BPL_LPL_catalytic"/>
</dbReference>
<dbReference type="Gene3D" id="3.30.930.10">
    <property type="entry name" value="Bira Bifunctional Protein, Domain 2"/>
    <property type="match status" value="1"/>
</dbReference>
<comment type="caution">
    <text evidence="6">The sequence shown here is derived from an EMBL/GenBank/DDBJ whole genome shotgun (WGS) entry which is preliminary data.</text>
</comment>
<dbReference type="RefSeq" id="WP_009804326.1">
    <property type="nucleotide sequence ID" value="NZ_CH724131.1"/>
</dbReference>
<dbReference type="InterPro" id="IPR003142">
    <property type="entry name" value="BPL_C"/>
</dbReference>
<keyword evidence="7" id="KW-1185">Reference proteome</keyword>
<dbReference type="PANTHER" id="PTHR12835:SF5">
    <property type="entry name" value="BIOTIN--PROTEIN LIGASE"/>
    <property type="match status" value="1"/>
</dbReference>
<dbReference type="PANTHER" id="PTHR12835">
    <property type="entry name" value="BIOTIN PROTEIN LIGASE"/>
    <property type="match status" value="1"/>
</dbReference>
<dbReference type="PROSITE" id="PS51733">
    <property type="entry name" value="BPL_LPL_CATALYTIC"/>
    <property type="match status" value="1"/>
</dbReference>
<organism evidence="6 7">
    <name type="scientific">Pseudooceanicola batsensis (strain ATCC BAA-863 / DSM 15984 / KCTC 12145 / HTCC2597)</name>
    <name type="common">Oceanicola batsensis</name>
    <dbReference type="NCBI Taxonomy" id="252305"/>
    <lineage>
        <taxon>Bacteria</taxon>
        <taxon>Pseudomonadati</taxon>
        <taxon>Pseudomonadota</taxon>
        <taxon>Alphaproteobacteria</taxon>
        <taxon>Rhodobacterales</taxon>
        <taxon>Paracoccaceae</taxon>
        <taxon>Pseudooceanicola</taxon>
    </lineage>
</organism>
<feature type="domain" description="BPL/LPL catalytic" evidence="5">
    <location>
        <begin position="10"/>
        <end position="190"/>
    </location>
</feature>
<dbReference type="Proteomes" id="UP000004318">
    <property type="component" value="Unassembled WGS sequence"/>
</dbReference>
<accession>A3U1P2</accession>
<proteinExistence type="predicted"/>
<dbReference type="SUPFAM" id="SSF55681">
    <property type="entry name" value="Class II aaRS and biotin synthetases"/>
    <property type="match status" value="1"/>
</dbReference>
<comment type="catalytic activity">
    <reaction evidence="4">
        <text>biotin + L-lysyl-[protein] + ATP = N(6)-biotinyl-L-lysyl-[protein] + AMP + diphosphate + H(+)</text>
        <dbReference type="Rhea" id="RHEA:11756"/>
        <dbReference type="Rhea" id="RHEA-COMP:9752"/>
        <dbReference type="Rhea" id="RHEA-COMP:10505"/>
        <dbReference type="ChEBI" id="CHEBI:15378"/>
        <dbReference type="ChEBI" id="CHEBI:29969"/>
        <dbReference type="ChEBI" id="CHEBI:30616"/>
        <dbReference type="ChEBI" id="CHEBI:33019"/>
        <dbReference type="ChEBI" id="CHEBI:57586"/>
        <dbReference type="ChEBI" id="CHEBI:83144"/>
        <dbReference type="ChEBI" id="CHEBI:456215"/>
        <dbReference type="EC" id="6.3.4.15"/>
    </reaction>
</comment>
<evidence type="ECO:0000256" key="4">
    <source>
        <dbReference type="ARBA" id="ARBA00047846"/>
    </source>
</evidence>
<evidence type="ECO:0000313" key="7">
    <source>
        <dbReference type="Proteomes" id="UP000004318"/>
    </source>
</evidence>
<evidence type="ECO:0000256" key="2">
    <source>
        <dbReference type="ARBA" id="ARBA00023267"/>
    </source>
</evidence>
<dbReference type="eggNOG" id="COG0340">
    <property type="taxonomic scope" value="Bacteria"/>
</dbReference>
<dbReference type="Pfam" id="PF02237">
    <property type="entry name" value="BPL_C"/>
    <property type="match status" value="1"/>
</dbReference>
<dbReference type="InterPro" id="IPR045864">
    <property type="entry name" value="aa-tRNA-synth_II/BPL/LPL"/>
</dbReference>
<dbReference type="Pfam" id="PF03099">
    <property type="entry name" value="BPL_LplA_LipB"/>
    <property type="match status" value="1"/>
</dbReference>
<sequence>MGADPAWPEGHDRIVLETVDSTLNEAQRRFAGGINRPTWILALAQTAARGRRGRPWSMPPGNFAATLILPTTERPDRIALRSFTTSLALFDACVGATGRTEGLALKWPNDVLLNGGKLAGILLETLQSGGRTAGAAIGIGVNLASAPEVSEVEERALRPVALTGMGASPPPEDFLELLAQAFDRYETQFRHYGFAPIRTAWLDRAAHLGEVITARTGMSETTGRFETIDETGQLVLSTDGSRRTIAAADIYF</sequence>
<evidence type="ECO:0000256" key="1">
    <source>
        <dbReference type="ARBA" id="ARBA00022598"/>
    </source>
</evidence>
<dbReference type="CDD" id="cd16442">
    <property type="entry name" value="BPL"/>
    <property type="match status" value="1"/>
</dbReference>
<dbReference type="AlphaFoldDB" id="A3U1P2"/>
<dbReference type="Gene3D" id="2.30.30.100">
    <property type="match status" value="1"/>
</dbReference>
<dbReference type="OrthoDB" id="9807064at2"/>
<evidence type="ECO:0000259" key="5">
    <source>
        <dbReference type="PROSITE" id="PS51733"/>
    </source>
</evidence>
<dbReference type="GO" id="GO:0004077">
    <property type="term" value="F:biotin--[biotin carboxyl-carrier protein] ligase activity"/>
    <property type="evidence" value="ECO:0007669"/>
    <property type="project" value="UniProtKB-EC"/>
</dbReference>
<dbReference type="NCBIfam" id="TIGR00121">
    <property type="entry name" value="birA_ligase"/>
    <property type="match status" value="1"/>
</dbReference>
<dbReference type="GO" id="GO:0005737">
    <property type="term" value="C:cytoplasm"/>
    <property type="evidence" value="ECO:0007669"/>
    <property type="project" value="TreeGrafter"/>
</dbReference>
<evidence type="ECO:0000313" key="6">
    <source>
        <dbReference type="EMBL" id="EAQ01823.1"/>
    </source>
</evidence>
<dbReference type="EC" id="6.3.4.15" evidence="3"/>
<dbReference type="STRING" id="252305.OB2597_00360"/>
<gene>
    <name evidence="6" type="ORF">OB2597_00360</name>
</gene>
<dbReference type="InterPro" id="IPR004408">
    <property type="entry name" value="Biotin_CoA_COase_ligase"/>
</dbReference>
<protein>
    <recommendedName>
        <fullName evidence="3">biotin--[biotin carboxyl-carrier protein] ligase</fullName>
        <ecNumber evidence="3">6.3.4.15</ecNumber>
    </recommendedName>
</protein>
<dbReference type="EMBL" id="AAMO01000010">
    <property type="protein sequence ID" value="EAQ01823.1"/>
    <property type="molecule type" value="Genomic_DNA"/>
</dbReference>
<keyword evidence="2" id="KW-0092">Biotin</keyword>
<reference evidence="6 7" key="1">
    <citation type="journal article" date="2010" name="J. Bacteriol.">
        <title>Genome sequences of Oceanicola granulosus HTCC2516(T) and Oceanicola batsensis HTCC2597(TDelta).</title>
        <authorList>
            <person name="Thrash J.C."/>
            <person name="Cho J.C."/>
            <person name="Vergin K.L."/>
            <person name="Giovannoni S.J."/>
        </authorList>
    </citation>
    <scope>NUCLEOTIDE SEQUENCE [LARGE SCALE GENOMIC DNA]</scope>
    <source>
        <strain evidence="7">ATCC BAA-863 / DSM 15984 / KCTC 12145 / HTCC2597</strain>
    </source>
</reference>